<evidence type="ECO:0000256" key="1">
    <source>
        <dbReference type="SAM" id="MobiDB-lite"/>
    </source>
</evidence>
<evidence type="ECO:0000313" key="3">
    <source>
        <dbReference type="Proteomes" id="UP000233551"/>
    </source>
</evidence>
<name>A0A2I0IYZ9_PUNGR</name>
<dbReference type="AlphaFoldDB" id="A0A2I0IYZ9"/>
<dbReference type="EMBL" id="PGOL01002319">
    <property type="protein sequence ID" value="PKI48890.1"/>
    <property type="molecule type" value="Genomic_DNA"/>
</dbReference>
<keyword evidence="3" id="KW-1185">Reference proteome</keyword>
<gene>
    <name evidence="2" type="ORF">CRG98_030738</name>
</gene>
<reference evidence="2 3" key="1">
    <citation type="submission" date="2017-11" db="EMBL/GenBank/DDBJ databases">
        <title>De-novo sequencing of pomegranate (Punica granatum L.) genome.</title>
        <authorList>
            <person name="Akparov Z."/>
            <person name="Amiraslanov A."/>
            <person name="Hajiyeva S."/>
            <person name="Abbasov M."/>
            <person name="Kaur K."/>
            <person name="Hamwieh A."/>
            <person name="Solovyev V."/>
            <person name="Salamov A."/>
            <person name="Braich B."/>
            <person name="Kosarev P."/>
            <person name="Mahmoud A."/>
            <person name="Hajiyev E."/>
            <person name="Babayeva S."/>
            <person name="Izzatullayeva V."/>
            <person name="Mammadov A."/>
            <person name="Mammadov A."/>
            <person name="Sharifova S."/>
            <person name="Ojaghi J."/>
            <person name="Eynullazada K."/>
            <person name="Bayramov B."/>
            <person name="Abdulazimova A."/>
            <person name="Shahmuradov I."/>
        </authorList>
    </citation>
    <scope>NUCLEOTIDE SEQUENCE [LARGE SCALE GENOMIC DNA]</scope>
    <source>
        <strain evidence="3">cv. AG2017</strain>
        <tissue evidence="2">Leaf</tissue>
    </source>
</reference>
<feature type="region of interest" description="Disordered" evidence="1">
    <location>
        <begin position="46"/>
        <end position="74"/>
    </location>
</feature>
<dbReference type="Proteomes" id="UP000233551">
    <property type="component" value="Unassembled WGS sequence"/>
</dbReference>
<proteinExistence type="predicted"/>
<protein>
    <submittedName>
        <fullName evidence="2">Uncharacterized protein</fullName>
    </submittedName>
</protein>
<comment type="caution">
    <text evidence="2">The sequence shown here is derived from an EMBL/GenBank/DDBJ whole genome shotgun (WGS) entry which is preliminary data.</text>
</comment>
<accession>A0A2I0IYZ9</accession>
<evidence type="ECO:0000313" key="2">
    <source>
        <dbReference type="EMBL" id="PKI48890.1"/>
    </source>
</evidence>
<sequence length="74" mass="8048">MSEGPMYALKALQLRLKRPVAADKSVADECGQQRVTQQLQLVEGRGQQQLNSSGKEWQHLCSSGSFGEGSLTAQ</sequence>
<organism evidence="2 3">
    <name type="scientific">Punica granatum</name>
    <name type="common">Pomegranate</name>
    <dbReference type="NCBI Taxonomy" id="22663"/>
    <lineage>
        <taxon>Eukaryota</taxon>
        <taxon>Viridiplantae</taxon>
        <taxon>Streptophyta</taxon>
        <taxon>Embryophyta</taxon>
        <taxon>Tracheophyta</taxon>
        <taxon>Spermatophyta</taxon>
        <taxon>Magnoliopsida</taxon>
        <taxon>eudicotyledons</taxon>
        <taxon>Gunneridae</taxon>
        <taxon>Pentapetalae</taxon>
        <taxon>rosids</taxon>
        <taxon>malvids</taxon>
        <taxon>Myrtales</taxon>
        <taxon>Lythraceae</taxon>
        <taxon>Punica</taxon>
    </lineage>
</organism>